<keyword evidence="3" id="KW-1185">Reference proteome</keyword>
<reference evidence="2" key="1">
    <citation type="submission" date="2016-11" db="EMBL/GenBank/DDBJ databases">
        <authorList>
            <person name="Varghese N."/>
            <person name="Submissions S."/>
        </authorList>
    </citation>
    <scope>NUCLEOTIDE SEQUENCE [LARGE SCALE GENOMIC DNA]</scope>
    <source>
        <strain evidence="2">DSM 16785</strain>
    </source>
</reference>
<comment type="caution">
    <text evidence="2">The sequence shown here is derived from an EMBL/GenBank/DDBJ whole genome shotgun (WGS) entry which is preliminary data.</text>
</comment>
<organism evidence="2 3">
    <name type="scientific">Marinitoga hydrogenitolerans (strain DSM 16785 / JCM 12826 / AT1271)</name>
    <dbReference type="NCBI Taxonomy" id="1122195"/>
    <lineage>
        <taxon>Bacteria</taxon>
        <taxon>Thermotogati</taxon>
        <taxon>Thermotogota</taxon>
        <taxon>Thermotogae</taxon>
        <taxon>Petrotogales</taxon>
        <taxon>Petrotogaceae</taxon>
        <taxon>Marinitoga</taxon>
    </lineage>
</organism>
<dbReference type="EMBL" id="FQUI01000015">
    <property type="protein sequence ID" value="SHE79304.1"/>
    <property type="molecule type" value="Genomic_DNA"/>
</dbReference>
<keyword evidence="1" id="KW-0812">Transmembrane</keyword>
<dbReference type="RefSeq" id="WP_072864392.1">
    <property type="nucleotide sequence ID" value="NZ_FQUI01000015.1"/>
</dbReference>
<keyword evidence="1" id="KW-1133">Transmembrane helix</keyword>
<evidence type="ECO:0000256" key="1">
    <source>
        <dbReference type="SAM" id="Phobius"/>
    </source>
</evidence>
<feature type="transmembrane region" description="Helical" evidence="1">
    <location>
        <begin position="20"/>
        <end position="43"/>
    </location>
</feature>
<protein>
    <recommendedName>
        <fullName evidence="4">DUF4956 domain-containing protein</fullName>
    </recommendedName>
</protein>
<feature type="transmembrane region" description="Helical" evidence="1">
    <location>
        <begin position="105"/>
        <end position="138"/>
    </location>
</feature>
<evidence type="ECO:0008006" key="4">
    <source>
        <dbReference type="Google" id="ProtNLM"/>
    </source>
</evidence>
<feature type="transmembrane region" description="Helical" evidence="1">
    <location>
        <begin position="50"/>
        <end position="71"/>
    </location>
</feature>
<dbReference type="STRING" id="1122195.SAMN02745164_01161"/>
<dbReference type="AlphaFoldDB" id="A0A1M4WDK6"/>
<proteinExistence type="predicted"/>
<dbReference type="Pfam" id="PF16316">
    <property type="entry name" value="DUF4956"/>
    <property type="match status" value="1"/>
</dbReference>
<dbReference type="OrthoDB" id="9803265at2"/>
<name>A0A1M4WDK6_MARH1</name>
<gene>
    <name evidence="2" type="ORF">SAMN02745164_01161</name>
</gene>
<evidence type="ECO:0000313" key="2">
    <source>
        <dbReference type="EMBL" id="SHE79304.1"/>
    </source>
</evidence>
<sequence>MNQVIIDMYNLISSQTRMNISIYSVLFTLLISFFEGLIIYFVYKKTYQGVIYVKSFNVSLIILSMITSMIVEAISSNFVLSFGMVGALSIIRFRTAIKDPLDTVFMFWAISIGIVNGGGFFLLGFFGTILISLVLIIMMEIHSFNNPYLLIINYDSVNVEKDINQFMKMNFKRYKVRSKNFNDKIEITYEIRIKNFDLINELKKIKGIENISLISYSGDYIETI</sequence>
<accession>A0A1M4WDK6</accession>
<dbReference type="InterPro" id="IPR032531">
    <property type="entry name" value="DUF4956"/>
</dbReference>
<keyword evidence="1" id="KW-0472">Membrane</keyword>
<evidence type="ECO:0000313" key="3">
    <source>
        <dbReference type="Proteomes" id="UP000184334"/>
    </source>
</evidence>
<dbReference type="Proteomes" id="UP000184334">
    <property type="component" value="Unassembled WGS sequence"/>
</dbReference>